<dbReference type="Pfam" id="PF00672">
    <property type="entry name" value="HAMP"/>
    <property type="match status" value="1"/>
</dbReference>
<keyword evidence="7 16" id="KW-0418">Kinase</keyword>
<dbReference type="GO" id="GO:0000155">
    <property type="term" value="F:phosphorelay sensor kinase activity"/>
    <property type="evidence" value="ECO:0007669"/>
    <property type="project" value="UniProtKB-ARBA"/>
</dbReference>
<dbReference type="InterPro" id="IPR000700">
    <property type="entry name" value="PAS-assoc_C"/>
</dbReference>
<evidence type="ECO:0000256" key="12">
    <source>
        <dbReference type="SAM" id="Phobius"/>
    </source>
</evidence>
<dbReference type="InterPro" id="IPR003660">
    <property type="entry name" value="HAMP_dom"/>
</dbReference>
<dbReference type="Pfam" id="PF02518">
    <property type="entry name" value="HATPase_c"/>
    <property type="match status" value="1"/>
</dbReference>
<evidence type="ECO:0000256" key="10">
    <source>
        <dbReference type="PROSITE-ProRule" id="PRU00110"/>
    </source>
</evidence>
<dbReference type="FunFam" id="3.30.565.10:FF:000016">
    <property type="entry name" value="Chemotaxis protein CheA, putative"/>
    <property type="match status" value="1"/>
</dbReference>
<feature type="modified residue" description="Phosphohistidine" evidence="10">
    <location>
        <position position="459"/>
    </location>
</feature>
<dbReference type="InterPro" id="IPR051315">
    <property type="entry name" value="Bact_Chemotaxis_CheA"/>
</dbReference>
<sequence length="814" mass="89140">MNLRHRITLLIVLAFLAISSIGGYSILQSRNNAAEVKVVTEGVVPSALASADLVALLKDVQLATITLVTAPDENTAAQAKDKLTAQKARLKVGLELQFRQASSTTQQGLLQQAQEGLDDYFAAVDETMQFKLAGQKDLAEASLFASVAEYQRAMEQIIGTLRIEKNRTKDEAITALNENLSDTVMAIAGVSVLAALVLAAAGALLYRQITRPISRMQAMMSEIAASQDFTRRVPVDRMDEIGHSIVAFNSMITKIQESSELLQQKTADMQAMLQNIPQGILTIVDGNKVHPEFSAYLETIFETRDIAGRSMMDLVFANTHLGADALSQLEAVGGACLGEDVMNFAFNEHLLVGEIEKTMADGRVKILDLSWSPITDDADTIVRLMLCVRDVTELRKLAAEANEQKRELEIIGEILAVTQEKFHDFIAGAIKFIDENELLIRQHPEHDAETIAQLFRHMHTIKGNARTYGLQHLTNIVHEAEQTYDELRKPRPGIAWDQAMLLDELAGVKAMVECYAHINEVSLGRKGPGRRGGERYLLVDREHIQQAIQRLETINTRNLHELVAARDAVRKALRLLGTEPIGEVLGGVFESLPALAQELGKAAPLVKIEDNGYVVRNQAGSLLKNVFMHLIRNAMDHGLETPAVRLAQGKPGAGLIRLKMGVAGGMLNLRLSDDGRGLALARIRQMAVEKGLIAADAPLVDEEIARQIFRPGFSTAEKVTEVSGRGVGMDAVNDFIKREHGRIEIRFLDDAVGADFRQFEIVVCLPESLAEHVDDDQVLLVERTRQEPVAAGSAAGPDQGAHEAEPGKGNLRVV</sequence>
<evidence type="ECO:0000256" key="7">
    <source>
        <dbReference type="ARBA" id="ARBA00022777"/>
    </source>
</evidence>
<feature type="region of interest" description="Disordered" evidence="11">
    <location>
        <begin position="789"/>
        <end position="814"/>
    </location>
</feature>
<dbReference type="Gene3D" id="1.20.120.160">
    <property type="entry name" value="HPT domain"/>
    <property type="match status" value="1"/>
</dbReference>
<evidence type="ECO:0000259" key="15">
    <source>
        <dbReference type="PROSITE" id="PS50894"/>
    </source>
</evidence>
<dbReference type="SUPFAM" id="SSF47226">
    <property type="entry name" value="Histidine-containing phosphotransfer domain, HPT domain"/>
    <property type="match status" value="1"/>
</dbReference>
<feature type="domain" description="PAC" evidence="13">
    <location>
        <begin position="351"/>
        <end position="403"/>
    </location>
</feature>
<dbReference type="InterPro" id="IPR001610">
    <property type="entry name" value="PAC"/>
</dbReference>
<dbReference type="PROSITE" id="PS50885">
    <property type="entry name" value="HAMP"/>
    <property type="match status" value="1"/>
</dbReference>
<proteinExistence type="predicted"/>
<evidence type="ECO:0000256" key="3">
    <source>
        <dbReference type="ARBA" id="ARBA00012438"/>
    </source>
</evidence>
<evidence type="ECO:0000313" key="16">
    <source>
        <dbReference type="EMBL" id="SME94904.1"/>
    </source>
</evidence>
<feature type="domain" description="HAMP" evidence="14">
    <location>
        <begin position="207"/>
        <end position="260"/>
    </location>
</feature>
<evidence type="ECO:0000259" key="13">
    <source>
        <dbReference type="PROSITE" id="PS50113"/>
    </source>
</evidence>
<dbReference type="SMART" id="SM00304">
    <property type="entry name" value="HAMP"/>
    <property type="match status" value="1"/>
</dbReference>
<keyword evidence="5 10" id="KW-0597">Phosphoprotein</keyword>
<dbReference type="InterPro" id="IPR036641">
    <property type="entry name" value="HPT_dom_sf"/>
</dbReference>
<dbReference type="Pfam" id="PF01627">
    <property type="entry name" value="Hpt"/>
    <property type="match status" value="1"/>
</dbReference>
<feature type="transmembrane region" description="Helical" evidence="12">
    <location>
        <begin position="184"/>
        <end position="206"/>
    </location>
</feature>
<dbReference type="RefSeq" id="WP_085274687.1">
    <property type="nucleotide sequence ID" value="NZ_FXAG01000001.1"/>
</dbReference>
<evidence type="ECO:0000256" key="4">
    <source>
        <dbReference type="ARBA" id="ARBA00021495"/>
    </source>
</evidence>
<dbReference type="EC" id="2.7.13.3" evidence="3"/>
<dbReference type="GO" id="GO:0016020">
    <property type="term" value="C:membrane"/>
    <property type="evidence" value="ECO:0007669"/>
    <property type="project" value="UniProtKB-SubCell"/>
</dbReference>
<evidence type="ECO:0000256" key="6">
    <source>
        <dbReference type="ARBA" id="ARBA00022679"/>
    </source>
</evidence>
<dbReference type="PROSITE" id="PS50894">
    <property type="entry name" value="HPT"/>
    <property type="match status" value="1"/>
</dbReference>
<dbReference type="PROSITE" id="PS50113">
    <property type="entry name" value="PAC"/>
    <property type="match status" value="1"/>
</dbReference>
<evidence type="ECO:0000313" key="17">
    <source>
        <dbReference type="Proteomes" id="UP000192920"/>
    </source>
</evidence>
<dbReference type="SUPFAM" id="SSF158472">
    <property type="entry name" value="HAMP domain-like"/>
    <property type="match status" value="1"/>
</dbReference>
<dbReference type="InterPro" id="IPR008207">
    <property type="entry name" value="Sig_transdc_His_kin_Hpt_dom"/>
</dbReference>
<gene>
    <name evidence="16" type="ORF">SAMN02745746_00306</name>
</gene>
<dbReference type="Gene3D" id="3.30.565.10">
    <property type="entry name" value="Histidine kinase-like ATPase, C-terminal domain"/>
    <property type="match status" value="1"/>
</dbReference>
<keyword evidence="8" id="KW-0902">Two-component regulatory system</keyword>
<comment type="subcellular location">
    <subcellularLocation>
        <location evidence="2">Membrane</location>
    </subcellularLocation>
</comment>
<evidence type="ECO:0000256" key="8">
    <source>
        <dbReference type="ARBA" id="ARBA00023012"/>
    </source>
</evidence>
<dbReference type="SMART" id="SM00387">
    <property type="entry name" value="HATPase_c"/>
    <property type="match status" value="1"/>
</dbReference>
<dbReference type="InterPro" id="IPR036890">
    <property type="entry name" value="HATPase_C_sf"/>
</dbReference>
<dbReference type="STRING" id="1123014.SAMN02745746_00306"/>
<dbReference type="PANTHER" id="PTHR43395">
    <property type="entry name" value="SENSOR HISTIDINE KINASE CHEA"/>
    <property type="match status" value="1"/>
</dbReference>
<dbReference type="Gene3D" id="3.30.450.20">
    <property type="entry name" value="PAS domain"/>
    <property type="match status" value="1"/>
</dbReference>
<keyword evidence="12" id="KW-1133">Transmembrane helix</keyword>
<protein>
    <recommendedName>
        <fullName evidence="4">Chemotaxis protein CheA</fullName>
        <ecNumber evidence="3">2.7.13.3</ecNumber>
    </recommendedName>
</protein>
<dbReference type="EMBL" id="FXAG01000001">
    <property type="protein sequence ID" value="SME94904.1"/>
    <property type="molecule type" value="Genomic_DNA"/>
</dbReference>
<evidence type="ECO:0000259" key="14">
    <source>
        <dbReference type="PROSITE" id="PS50885"/>
    </source>
</evidence>
<organism evidence="16 17">
    <name type="scientific">Pseudogulbenkiania subflava DSM 22618</name>
    <dbReference type="NCBI Taxonomy" id="1123014"/>
    <lineage>
        <taxon>Bacteria</taxon>
        <taxon>Pseudomonadati</taxon>
        <taxon>Pseudomonadota</taxon>
        <taxon>Betaproteobacteria</taxon>
        <taxon>Neisseriales</taxon>
        <taxon>Chromobacteriaceae</taxon>
        <taxon>Pseudogulbenkiania</taxon>
    </lineage>
</organism>
<evidence type="ECO:0000256" key="11">
    <source>
        <dbReference type="SAM" id="MobiDB-lite"/>
    </source>
</evidence>
<comment type="function">
    <text evidence="9">Involved in the transmission of sensory signals from the chemoreceptors to the flagellar motors. CheA is autophosphorylated; it can transfer its phosphate group to either CheB or CheY.</text>
</comment>
<dbReference type="SUPFAM" id="SSF55785">
    <property type="entry name" value="PYP-like sensor domain (PAS domain)"/>
    <property type="match status" value="1"/>
</dbReference>
<dbReference type="SMART" id="SM00086">
    <property type="entry name" value="PAC"/>
    <property type="match status" value="1"/>
</dbReference>
<dbReference type="InterPro" id="IPR004358">
    <property type="entry name" value="Sig_transdc_His_kin-like_C"/>
</dbReference>
<dbReference type="AlphaFoldDB" id="A0A1Y6BB36"/>
<dbReference type="SUPFAM" id="SSF55874">
    <property type="entry name" value="ATPase domain of HSP90 chaperone/DNA topoisomerase II/histidine kinase"/>
    <property type="match status" value="1"/>
</dbReference>
<dbReference type="PANTHER" id="PTHR43395:SF10">
    <property type="entry name" value="CHEMOTAXIS PROTEIN CHEA"/>
    <property type="match status" value="1"/>
</dbReference>
<dbReference type="SMART" id="SM00073">
    <property type="entry name" value="HPT"/>
    <property type="match status" value="1"/>
</dbReference>
<dbReference type="InterPro" id="IPR035965">
    <property type="entry name" value="PAS-like_dom_sf"/>
</dbReference>
<keyword evidence="6" id="KW-0808">Transferase</keyword>
<dbReference type="CDD" id="cd06225">
    <property type="entry name" value="HAMP"/>
    <property type="match status" value="1"/>
</dbReference>
<keyword evidence="17" id="KW-1185">Reference proteome</keyword>
<feature type="domain" description="HPt" evidence="15">
    <location>
        <begin position="414"/>
        <end position="519"/>
    </location>
</feature>
<name>A0A1Y6BB36_9NEIS</name>
<keyword evidence="12" id="KW-0472">Membrane</keyword>
<reference evidence="17" key="1">
    <citation type="submission" date="2017-04" db="EMBL/GenBank/DDBJ databases">
        <authorList>
            <person name="Varghese N."/>
            <person name="Submissions S."/>
        </authorList>
    </citation>
    <scope>NUCLEOTIDE SEQUENCE [LARGE SCALE GENOMIC DNA]</scope>
    <source>
        <strain evidence="17">DSM 22618</strain>
    </source>
</reference>
<comment type="catalytic activity">
    <reaction evidence="1">
        <text>ATP + protein L-histidine = ADP + protein N-phospho-L-histidine.</text>
        <dbReference type="EC" id="2.7.13.3"/>
    </reaction>
</comment>
<evidence type="ECO:0000256" key="9">
    <source>
        <dbReference type="ARBA" id="ARBA00035100"/>
    </source>
</evidence>
<accession>A0A1Y6BB36</accession>
<evidence type="ECO:0000256" key="2">
    <source>
        <dbReference type="ARBA" id="ARBA00004370"/>
    </source>
</evidence>
<dbReference type="InterPro" id="IPR003594">
    <property type="entry name" value="HATPase_dom"/>
</dbReference>
<evidence type="ECO:0000256" key="1">
    <source>
        <dbReference type="ARBA" id="ARBA00000085"/>
    </source>
</evidence>
<dbReference type="Proteomes" id="UP000192920">
    <property type="component" value="Unassembled WGS sequence"/>
</dbReference>
<keyword evidence="12" id="KW-0812">Transmembrane</keyword>
<evidence type="ECO:0000256" key="5">
    <source>
        <dbReference type="ARBA" id="ARBA00022553"/>
    </source>
</evidence>
<dbReference type="CDD" id="cd00088">
    <property type="entry name" value="HPT"/>
    <property type="match status" value="1"/>
</dbReference>
<dbReference type="PRINTS" id="PR00344">
    <property type="entry name" value="BCTRLSENSOR"/>
</dbReference>
<dbReference type="Gene3D" id="6.10.340.10">
    <property type="match status" value="1"/>
</dbReference>